<dbReference type="PROSITE" id="PS51257">
    <property type="entry name" value="PROKAR_LIPOPROTEIN"/>
    <property type="match status" value="1"/>
</dbReference>
<dbReference type="Proteomes" id="UP001055804">
    <property type="component" value="Unassembled WGS sequence"/>
</dbReference>
<evidence type="ECO:0000256" key="2">
    <source>
        <dbReference type="SAM" id="SignalP"/>
    </source>
</evidence>
<evidence type="ECO:0000256" key="1">
    <source>
        <dbReference type="SAM" id="MobiDB-lite"/>
    </source>
</evidence>
<feature type="chain" id="PRO_5039925814" evidence="2">
    <location>
        <begin position="22"/>
        <end position="758"/>
    </location>
</feature>
<evidence type="ECO:0000313" key="3">
    <source>
        <dbReference type="EMBL" id="MCP1335475.1"/>
    </source>
</evidence>
<feature type="signal peptide" evidence="2">
    <location>
        <begin position="1"/>
        <end position="21"/>
    </location>
</feature>
<feature type="region of interest" description="Disordered" evidence="1">
    <location>
        <begin position="462"/>
        <end position="488"/>
    </location>
</feature>
<feature type="region of interest" description="Disordered" evidence="1">
    <location>
        <begin position="530"/>
        <end position="592"/>
    </location>
</feature>
<name>A0A9J6PCU0_9PROT</name>
<feature type="compositionally biased region" description="Low complexity" evidence="1">
    <location>
        <begin position="535"/>
        <end position="554"/>
    </location>
</feature>
<accession>A0A9J6PCU0</accession>
<protein>
    <submittedName>
        <fullName evidence="3">Uncharacterized protein</fullName>
    </submittedName>
</protein>
<reference evidence="3" key="1">
    <citation type="submission" date="2022-06" db="EMBL/GenBank/DDBJ databases">
        <title>Isolation and Genomics of Futiania mangrovii gen. nov., sp. nov., a Rare and Metabolically-versatile member in the Class Alphaproteobacteria.</title>
        <authorList>
            <person name="Liu L."/>
            <person name="Huang W.-C."/>
            <person name="Pan J."/>
            <person name="Li J."/>
            <person name="Huang Y."/>
            <person name="Du H."/>
            <person name="Liu Y."/>
            <person name="Li M."/>
        </authorList>
    </citation>
    <scope>NUCLEOTIDE SEQUENCE</scope>
    <source>
        <strain evidence="3">FT118</strain>
    </source>
</reference>
<sequence length="758" mass="82014">MKLIAPLICLAAFVLAGCASEAPNVTATKSFVSEFGSPNKEQSPLFQRFGEGGKGYFMDRYYATAENPRAFHTYLLKENLSPSGQNLAMDVGIEVRAEGGMPIYRMVLVPRRMTQAQIDALPEYLVQHDTQVRPPFLPGYTVARLPADRTLGPDGEIVTEWTFCRRCIGFDSVDPAQGTKAVAETQQNVAYVAGIANRESKFAEPPSKPKPGDFTPFHKRMAFVDGASLDIPKLMGEPYGFGEEQARMAAREAQTILAALPEAAEQAQREREAARTAYRDFVTKAYEPRQMTTHLDEACSNPKSAWQGALRGSDYGRAQERAIAYATCIGEQASNWDLVYYVENYATFVEREEALAVPGITRTTIRTPEQQLGIPEERVKAIERDTLAMGDRLQRQARARAEEERRSAEASRQAEIDRQVKRCMLGLASTGSLTPYSQGFCRAQAERGLDGLQAAIIGSAGATSRNPAGSAGTSPVTGTTASGFGSSGFTGNLVPPLDINGMIANARAVAKGADPGLLFNRDGTVRTTIAPEALARSASSSRDSGGTGTRTASAEPSRDRAATTSRTGSNTGRTASAAASQDKPAPDRNSVVFFSPGTMDSRLYHYDIKPCGNIGLPSGAAPMCQMVNEIRLFRLGQRAKICSETENPDLKFPEAYGDVRYAGVVRVSNLTQEEAAQMLRKWNADSEISWMMASTDPASLETALEAKIVDVTNRKSRSVSGEPELFRGVPELHSFVTGKGCRGVEFINGYMGNGRTGL</sequence>
<feature type="compositionally biased region" description="Low complexity" evidence="1">
    <location>
        <begin position="562"/>
        <end position="576"/>
    </location>
</feature>
<feature type="compositionally biased region" description="Basic and acidic residues" evidence="1">
    <location>
        <begin position="399"/>
        <end position="413"/>
    </location>
</feature>
<feature type="compositionally biased region" description="Polar residues" evidence="1">
    <location>
        <begin position="462"/>
        <end position="476"/>
    </location>
</feature>
<proteinExistence type="predicted"/>
<evidence type="ECO:0000313" key="4">
    <source>
        <dbReference type="Proteomes" id="UP001055804"/>
    </source>
</evidence>
<gene>
    <name evidence="3" type="ORF">NJQ99_03540</name>
</gene>
<keyword evidence="4" id="KW-1185">Reference proteome</keyword>
<dbReference type="EMBL" id="JAMZFT010000001">
    <property type="protein sequence ID" value="MCP1335475.1"/>
    <property type="molecule type" value="Genomic_DNA"/>
</dbReference>
<comment type="caution">
    <text evidence="3">The sequence shown here is derived from an EMBL/GenBank/DDBJ whole genome shotgun (WGS) entry which is preliminary data.</text>
</comment>
<organism evidence="3 4">
    <name type="scientific">Futiania mangrovi</name>
    <dbReference type="NCBI Taxonomy" id="2959716"/>
    <lineage>
        <taxon>Bacteria</taxon>
        <taxon>Pseudomonadati</taxon>
        <taxon>Pseudomonadota</taxon>
        <taxon>Alphaproteobacteria</taxon>
        <taxon>Futianiales</taxon>
        <taxon>Futianiaceae</taxon>
        <taxon>Futiania</taxon>
    </lineage>
</organism>
<feature type="region of interest" description="Disordered" evidence="1">
    <location>
        <begin position="394"/>
        <end position="413"/>
    </location>
</feature>
<keyword evidence="2" id="KW-0732">Signal</keyword>
<feature type="compositionally biased region" description="Low complexity" evidence="1">
    <location>
        <begin position="477"/>
        <end position="488"/>
    </location>
</feature>
<dbReference type="RefSeq" id="WP_269331419.1">
    <property type="nucleotide sequence ID" value="NZ_JAMZFT010000001.1"/>
</dbReference>
<dbReference type="AlphaFoldDB" id="A0A9J6PCU0"/>